<evidence type="ECO:0000256" key="10">
    <source>
        <dbReference type="SAM" id="Phobius"/>
    </source>
</evidence>
<dbReference type="AlphaFoldDB" id="A0A426VBS5"/>
<dbReference type="GO" id="GO:0005886">
    <property type="term" value="C:plasma membrane"/>
    <property type="evidence" value="ECO:0007669"/>
    <property type="project" value="UniProtKB-SubCell"/>
</dbReference>
<dbReference type="Proteomes" id="UP000269265">
    <property type="component" value="Unassembled WGS sequence"/>
</dbReference>
<dbReference type="Gene3D" id="3.30.565.10">
    <property type="entry name" value="Histidine kinase-like ATPase, C-terminal domain"/>
    <property type="match status" value="1"/>
</dbReference>
<comment type="catalytic activity">
    <reaction evidence="1">
        <text>ATP + protein L-histidine = ADP + protein N-phospho-L-histidine.</text>
        <dbReference type="EC" id="2.7.13.3"/>
    </reaction>
</comment>
<dbReference type="SMART" id="SM00304">
    <property type="entry name" value="HAMP"/>
    <property type="match status" value="1"/>
</dbReference>
<keyword evidence="9" id="KW-0067">ATP-binding</keyword>
<evidence type="ECO:0000256" key="7">
    <source>
        <dbReference type="ARBA" id="ARBA00022741"/>
    </source>
</evidence>
<keyword evidence="10" id="KW-0812">Transmembrane</keyword>
<dbReference type="SUPFAM" id="SSF47384">
    <property type="entry name" value="Homodimeric domain of signal transducing histidine kinase"/>
    <property type="match status" value="1"/>
</dbReference>
<dbReference type="Pfam" id="PF02518">
    <property type="entry name" value="HATPase_c"/>
    <property type="match status" value="1"/>
</dbReference>
<dbReference type="SMART" id="SM00387">
    <property type="entry name" value="HATPase_c"/>
    <property type="match status" value="1"/>
</dbReference>
<keyword evidence="6" id="KW-0808">Transferase</keyword>
<keyword evidence="5" id="KW-0597">Phosphoprotein</keyword>
<dbReference type="Gene3D" id="1.10.287.130">
    <property type="match status" value="1"/>
</dbReference>
<evidence type="ECO:0000256" key="9">
    <source>
        <dbReference type="ARBA" id="ARBA00022840"/>
    </source>
</evidence>
<evidence type="ECO:0000256" key="8">
    <source>
        <dbReference type="ARBA" id="ARBA00022777"/>
    </source>
</evidence>
<evidence type="ECO:0000256" key="2">
    <source>
        <dbReference type="ARBA" id="ARBA00004651"/>
    </source>
</evidence>
<dbReference type="InterPro" id="IPR003660">
    <property type="entry name" value="HAMP_dom"/>
</dbReference>
<comment type="caution">
    <text evidence="13">The sequence shown here is derived from an EMBL/GenBank/DDBJ whole genome shotgun (WGS) entry which is preliminary data.</text>
</comment>
<comment type="subcellular location">
    <subcellularLocation>
        <location evidence="2">Cell membrane</location>
        <topology evidence="2">Multi-pass membrane protein</topology>
    </subcellularLocation>
</comment>
<dbReference type="GO" id="GO:0000155">
    <property type="term" value="F:phosphorelay sensor kinase activity"/>
    <property type="evidence" value="ECO:0007669"/>
    <property type="project" value="InterPro"/>
</dbReference>
<evidence type="ECO:0000259" key="11">
    <source>
        <dbReference type="PROSITE" id="PS50109"/>
    </source>
</evidence>
<reference evidence="13 14" key="1">
    <citation type="submission" date="2018-12" db="EMBL/GenBank/DDBJ databases">
        <title>The whole draft genome of Aquabacterium sp. SJQ9.</title>
        <authorList>
            <person name="Sun L."/>
            <person name="Gao X."/>
            <person name="Chen W."/>
            <person name="Huang K."/>
        </authorList>
    </citation>
    <scope>NUCLEOTIDE SEQUENCE [LARGE SCALE GENOMIC DNA]</scope>
    <source>
        <strain evidence="13 14">SJQ9</strain>
    </source>
</reference>
<feature type="domain" description="Histidine kinase" evidence="11">
    <location>
        <begin position="264"/>
        <end position="480"/>
    </location>
</feature>
<dbReference type="PRINTS" id="PR00344">
    <property type="entry name" value="BCTRLSENSOR"/>
</dbReference>
<name>A0A426VBS5_9BURK</name>
<dbReference type="InterPro" id="IPR003661">
    <property type="entry name" value="HisK_dim/P_dom"/>
</dbReference>
<keyword evidence="10" id="KW-1133">Transmembrane helix</keyword>
<dbReference type="Gene3D" id="6.10.340.10">
    <property type="match status" value="1"/>
</dbReference>
<dbReference type="InterPro" id="IPR005467">
    <property type="entry name" value="His_kinase_dom"/>
</dbReference>
<dbReference type="CDD" id="cd06225">
    <property type="entry name" value="HAMP"/>
    <property type="match status" value="1"/>
</dbReference>
<dbReference type="CDD" id="cd00075">
    <property type="entry name" value="HATPase"/>
    <property type="match status" value="1"/>
</dbReference>
<protein>
    <recommendedName>
        <fullName evidence="3">histidine kinase</fullName>
        <ecNumber evidence="3">2.7.13.3</ecNumber>
    </recommendedName>
</protein>
<dbReference type="PANTHER" id="PTHR44936:SF10">
    <property type="entry name" value="SENSOR PROTEIN RSTB"/>
    <property type="match status" value="1"/>
</dbReference>
<keyword evidence="4" id="KW-1003">Cell membrane</keyword>
<dbReference type="EMBL" id="RSED01000007">
    <property type="protein sequence ID" value="RRS04407.1"/>
    <property type="molecule type" value="Genomic_DNA"/>
</dbReference>
<dbReference type="PANTHER" id="PTHR44936">
    <property type="entry name" value="SENSOR PROTEIN CREC"/>
    <property type="match status" value="1"/>
</dbReference>
<organism evidence="13 14">
    <name type="scientific">Aquabacterium soli</name>
    <dbReference type="NCBI Taxonomy" id="2493092"/>
    <lineage>
        <taxon>Bacteria</taxon>
        <taxon>Pseudomonadati</taxon>
        <taxon>Pseudomonadota</taxon>
        <taxon>Betaproteobacteria</taxon>
        <taxon>Burkholderiales</taxon>
        <taxon>Aquabacterium</taxon>
    </lineage>
</organism>
<dbReference type="SUPFAM" id="SSF55874">
    <property type="entry name" value="ATPase domain of HSP90 chaperone/DNA topoisomerase II/histidine kinase"/>
    <property type="match status" value="1"/>
</dbReference>
<dbReference type="GO" id="GO:0005524">
    <property type="term" value="F:ATP binding"/>
    <property type="evidence" value="ECO:0007669"/>
    <property type="project" value="UniProtKB-KW"/>
</dbReference>
<dbReference type="OrthoDB" id="9804645at2"/>
<evidence type="ECO:0000256" key="4">
    <source>
        <dbReference type="ARBA" id="ARBA00022475"/>
    </source>
</evidence>
<feature type="domain" description="HAMP" evidence="12">
    <location>
        <begin position="204"/>
        <end position="256"/>
    </location>
</feature>
<dbReference type="SMART" id="SM00388">
    <property type="entry name" value="HisKA"/>
    <property type="match status" value="1"/>
</dbReference>
<keyword evidence="10" id="KW-0472">Membrane</keyword>
<dbReference type="PROSITE" id="PS50109">
    <property type="entry name" value="HIS_KIN"/>
    <property type="match status" value="1"/>
</dbReference>
<keyword evidence="8 13" id="KW-0418">Kinase</keyword>
<dbReference type="InterPro" id="IPR004358">
    <property type="entry name" value="Sig_transdc_His_kin-like_C"/>
</dbReference>
<sequence>MHTQPLPALRRLRGLSFRQSLLAAFLVIAALLGGAAVQALLTLEHVAKQSRAVSHNAVRLTESAQRLAERTVAMERSARQFLVLDDDTLRDRYQAAWQEARATQDVIVSTMPAEAQTFHEWAVQAEGAWDILNATPRQAALPLLTPIFSRLHAANEALAERSQKEVDRRNDALLADLERQRQLISGLVIGALVVAAGFAFGFGWWLSRPMRRIGAAINRLGANQFDQPITVRGPVDLQRLGRQLDWLRQRLAALESDKTRFVRHISHELKTPLASIREGVALLQDGVAGELTPDQAEIARILRDSTASLQGQIEDLLRYHATAFEAQRLRCQPVDVKALLLRIAETQRLQWQAKNLSVSVSGATGRAELDADKLSVALGNLLSNAVRFSPAGSPIRFVVTDGKGRLAIDCIDEGPGVAAEDAEHIFDPFYQGRHQPAGARHGSGIGLSIVHDYVRAHGGSVRLMPREGGAHFRIELPHEQAAA</sequence>
<keyword evidence="14" id="KW-1185">Reference proteome</keyword>
<feature type="transmembrane region" description="Helical" evidence="10">
    <location>
        <begin position="183"/>
        <end position="206"/>
    </location>
</feature>
<gene>
    <name evidence="13" type="ORF">EIP75_11010</name>
</gene>
<dbReference type="Pfam" id="PF00512">
    <property type="entry name" value="HisKA"/>
    <property type="match status" value="1"/>
</dbReference>
<dbReference type="CDD" id="cd00082">
    <property type="entry name" value="HisKA"/>
    <property type="match status" value="1"/>
</dbReference>
<accession>A0A426VBS5</accession>
<dbReference type="Pfam" id="PF00672">
    <property type="entry name" value="HAMP"/>
    <property type="match status" value="1"/>
</dbReference>
<dbReference type="InterPro" id="IPR036890">
    <property type="entry name" value="HATPase_C_sf"/>
</dbReference>
<dbReference type="InterPro" id="IPR050980">
    <property type="entry name" value="2C_sensor_his_kinase"/>
</dbReference>
<evidence type="ECO:0000256" key="5">
    <source>
        <dbReference type="ARBA" id="ARBA00022553"/>
    </source>
</evidence>
<evidence type="ECO:0000313" key="13">
    <source>
        <dbReference type="EMBL" id="RRS04407.1"/>
    </source>
</evidence>
<dbReference type="PROSITE" id="PS50885">
    <property type="entry name" value="HAMP"/>
    <property type="match status" value="1"/>
</dbReference>
<proteinExistence type="predicted"/>
<evidence type="ECO:0000259" key="12">
    <source>
        <dbReference type="PROSITE" id="PS50885"/>
    </source>
</evidence>
<evidence type="ECO:0000256" key="3">
    <source>
        <dbReference type="ARBA" id="ARBA00012438"/>
    </source>
</evidence>
<dbReference type="RefSeq" id="WP_125243315.1">
    <property type="nucleotide sequence ID" value="NZ_RSED01000007.1"/>
</dbReference>
<dbReference type="EC" id="2.7.13.3" evidence="3"/>
<evidence type="ECO:0000313" key="14">
    <source>
        <dbReference type="Proteomes" id="UP000269265"/>
    </source>
</evidence>
<evidence type="ECO:0000256" key="6">
    <source>
        <dbReference type="ARBA" id="ARBA00022679"/>
    </source>
</evidence>
<evidence type="ECO:0000256" key="1">
    <source>
        <dbReference type="ARBA" id="ARBA00000085"/>
    </source>
</evidence>
<dbReference type="InterPro" id="IPR003594">
    <property type="entry name" value="HATPase_dom"/>
</dbReference>
<keyword evidence="7" id="KW-0547">Nucleotide-binding</keyword>
<dbReference type="InterPro" id="IPR036097">
    <property type="entry name" value="HisK_dim/P_sf"/>
</dbReference>